<name>A0A1I7XSB3_HETBA</name>
<dbReference type="PANTHER" id="PTHR36930">
    <property type="entry name" value="METAL-SULFUR CLUSTER BIOSYNTHESIS PROTEINS YUAD-RELATED"/>
    <property type="match status" value="1"/>
</dbReference>
<dbReference type="GO" id="GO:0030170">
    <property type="term" value="F:pyridoxal phosphate binding"/>
    <property type="evidence" value="ECO:0007669"/>
    <property type="project" value="InterPro"/>
</dbReference>
<dbReference type="InterPro" id="IPR005303">
    <property type="entry name" value="MOCOS_middle"/>
</dbReference>
<dbReference type="WBParaSite" id="Hba_20217">
    <property type="protein sequence ID" value="Hba_20217"/>
    <property type="gene ID" value="Hba_20217"/>
</dbReference>
<reference evidence="3" key="1">
    <citation type="submission" date="2016-11" db="UniProtKB">
        <authorList>
            <consortium name="WormBaseParasite"/>
        </authorList>
    </citation>
    <scope>IDENTIFICATION</scope>
</reference>
<dbReference type="Pfam" id="PF03476">
    <property type="entry name" value="MOSC_N"/>
    <property type="match status" value="1"/>
</dbReference>
<keyword evidence="2" id="KW-1185">Reference proteome</keyword>
<organism evidence="2 3">
    <name type="scientific">Heterorhabditis bacteriophora</name>
    <name type="common">Entomopathogenic nematode worm</name>
    <dbReference type="NCBI Taxonomy" id="37862"/>
    <lineage>
        <taxon>Eukaryota</taxon>
        <taxon>Metazoa</taxon>
        <taxon>Ecdysozoa</taxon>
        <taxon>Nematoda</taxon>
        <taxon>Chromadorea</taxon>
        <taxon>Rhabditida</taxon>
        <taxon>Rhabditina</taxon>
        <taxon>Rhabditomorpha</taxon>
        <taxon>Strongyloidea</taxon>
        <taxon>Heterorhabditidae</taxon>
        <taxon>Heterorhabditis</taxon>
    </lineage>
</organism>
<accession>A0A1I7XSB3</accession>
<evidence type="ECO:0000313" key="2">
    <source>
        <dbReference type="Proteomes" id="UP000095283"/>
    </source>
</evidence>
<dbReference type="GO" id="GO:0030151">
    <property type="term" value="F:molybdenum ion binding"/>
    <property type="evidence" value="ECO:0007669"/>
    <property type="project" value="InterPro"/>
</dbReference>
<protein>
    <submittedName>
        <fullName evidence="3">MOSC domain-containing protein</fullName>
    </submittedName>
</protein>
<dbReference type="AlphaFoldDB" id="A0A1I7XSB3"/>
<dbReference type="SUPFAM" id="SSF141673">
    <property type="entry name" value="MOSC N-terminal domain-like"/>
    <property type="match status" value="1"/>
</dbReference>
<dbReference type="SUPFAM" id="SSF50800">
    <property type="entry name" value="PK beta-barrel domain-like"/>
    <property type="match status" value="1"/>
</dbReference>
<dbReference type="PROSITE" id="PS51340">
    <property type="entry name" value="MOSC"/>
    <property type="match status" value="1"/>
</dbReference>
<dbReference type="GO" id="GO:0003824">
    <property type="term" value="F:catalytic activity"/>
    <property type="evidence" value="ECO:0007669"/>
    <property type="project" value="InterPro"/>
</dbReference>
<dbReference type="InterPro" id="IPR052716">
    <property type="entry name" value="MOSC_domain"/>
</dbReference>
<evidence type="ECO:0000313" key="3">
    <source>
        <dbReference type="WBParaSite" id="Hba_20217"/>
    </source>
</evidence>
<feature type="domain" description="MOSC" evidence="1">
    <location>
        <begin position="198"/>
        <end position="349"/>
    </location>
</feature>
<dbReference type="InterPro" id="IPR005302">
    <property type="entry name" value="MoCF_Sase_C"/>
</dbReference>
<sequence>MNFDDKKVLLVVIGTSVLVYNAAIRIWNYVNSRKSPFIPVGTIQALYIYPVKSCKAKSVFSFYCDLLGPSSGELLDRHFMVINGDTGRFYTARQKPSMIMIDCDIQEGILTLQIPSGDTVKVNLMEVKNNNDVRQATLHENLRTDGLDCGNEVADFLSRFIDEPSKSCLLLITVYKFSLFLDTRLVMYTRNLFTERTCIPKQSWWNNNSVPIRKDDCAYADLSPYMITTQASLDKLNMRLGKEVTNLHFRPVIVIDHCAAWDEDKWIDLRIGNTELQCFKPCTRCVMVTIDPLTGIKDKEVQPLKTLREFRLAPYGDMRDEFKDSPIFGVNCGLNRPGYIHIGQTVYARYKRSEF</sequence>
<evidence type="ECO:0000259" key="1">
    <source>
        <dbReference type="PROSITE" id="PS51340"/>
    </source>
</evidence>
<dbReference type="Pfam" id="PF03473">
    <property type="entry name" value="MOSC"/>
    <property type="match status" value="1"/>
</dbReference>
<dbReference type="InterPro" id="IPR011037">
    <property type="entry name" value="Pyrv_Knase-like_insert_dom_sf"/>
</dbReference>
<dbReference type="Proteomes" id="UP000095283">
    <property type="component" value="Unplaced"/>
</dbReference>
<dbReference type="PANTHER" id="PTHR36930:SF1">
    <property type="entry name" value="MOSC DOMAIN-CONTAINING PROTEIN"/>
    <property type="match status" value="1"/>
</dbReference>
<proteinExistence type="predicted"/>